<dbReference type="Proteomes" id="UP000698924">
    <property type="component" value="Unassembled WGS sequence"/>
</dbReference>
<evidence type="ECO:0000313" key="2">
    <source>
        <dbReference type="EMBL" id="MBM6858828.1"/>
    </source>
</evidence>
<feature type="chain" id="PRO_5041336566" description="DUF3887 domain-containing protein" evidence="1">
    <location>
        <begin position="20"/>
        <end position="155"/>
    </location>
</feature>
<accession>A0AA41DA00</accession>
<feature type="signal peptide" evidence="1">
    <location>
        <begin position="1"/>
        <end position="19"/>
    </location>
</feature>
<organism evidence="2 3">
    <name type="scientific">Caecibacteroides pullorum</name>
    <dbReference type="NCBI Taxonomy" id="2725562"/>
    <lineage>
        <taxon>Bacteria</taxon>
        <taxon>Pseudomonadati</taxon>
        <taxon>Bacteroidota</taxon>
        <taxon>Bacteroidia</taxon>
        <taxon>Bacteroidales</taxon>
        <taxon>Bacteroidaceae</taxon>
        <taxon>Caecibacteroides</taxon>
    </lineage>
</organism>
<reference evidence="2 3" key="1">
    <citation type="journal article" date="2021" name="Sci. Rep.">
        <title>The distribution of antibiotic resistance genes in chicken gut microbiota commensals.</title>
        <authorList>
            <person name="Juricova H."/>
            <person name="Matiasovicova J."/>
            <person name="Kubasova T."/>
            <person name="Cejkova D."/>
            <person name="Rychlik I."/>
        </authorList>
    </citation>
    <scope>NUCLEOTIDE SEQUENCE [LARGE SCALE GENOMIC DNA]</scope>
    <source>
        <strain evidence="2 3">An421</strain>
    </source>
</reference>
<comment type="caution">
    <text evidence="2">The sequence shown here is derived from an EMBL/GenBank/DDBJ whole genome shotgun (WGS) entry which is preliminary data.</text>
</comment>
<dbReference type="PROSITE" id="PS51257">
    <property type="entry name" value="PROKAR_LIPOPROTEIN"/>
    <property type="match status" value="1"/>
</dbReference>
<keyword evidence="1" id="KW-0732">Signal</keyword>
<gene>
    <name evidence="2" type="ORF">H6D15_14710</name>
</gene>
<name>A0AA41DA00_9BACT</name>
<dbReference type="EMBL" id="JACJMO010000045">
    <property type="protein sequence ID" value="MBM6858828.1"/>
    <property type="molecule type" value="Genomic_DNA"/>
</dbReference>
<dbReference type="RefSeq" id="WP_204973379.1">
    <property type="nucleotide sequence ID" value="NZ_JAAZTS010000044.1"/>
</dbReference>
<evidence type="ECO:0008006" key="4">
    <source>
        <dbReference type="Google" id="ProtNLM"/>
    </source>
</evidence>
<evidence type="ECO:0000313" key="3">
    <source>
        <dbReference type="Proteomes" id="UP000698924"/>
    </source>
</evidence>
<evidence type="ECO:0000256" key="1">
    <source>
        <dbReference type="SAM" id="SignalP"/>
    </source>
</evidence>
<sequence length="155" mass="17595">MKTSVRLLGSVVLTLLVLAACTGKSKESQASIDPDTELVKGLTAKDTADFIGLAQVCMDTLQAGKIDDGLNMIYCIINDTLMPMTDEMRENMKQHFKRFPVKKYRMEDFEINGYSNNTVKYSIFFQENPESEACIKFAFNPIRIDDAWYLTLKNN</sequence>
<protein>
    <recommendedName>
        <fullName evidence="4">DUF3887 domain-containing protein</fullName>
    </recommendedName>
</protein>
<proteinExistence type="predicted"/>
<dbReference type="AlphaFoldDB" id="A0AA41DA00"/>
<keyword evidence="3" id="KW-1185">Reference proteome</keyword>